<evidence type="ECO:0000256" key="3">
    <source>
        <dbReference type="RuleBase" id="RU004508"/>
    </source>
</evidence>
<evidence type="ECO:0000313" key="4">
    <source>
        <dbReference type="EMBL" id="GLC87818.1"/>
    </source>
</evidence>
<dbReference type="InterPro" id="IPR000653">
    <property type="entry name" value="DegT/StrS_aminotransferase"/>
</dbReference>
<dbReference type="CDD" id="cd00616">
    <property type="entry name" value="AHBA_syn"/>
    <property type="match status" value="1"/>
</dbReference>
<comment type="similarity">
    <text evidence="2 3">Belongs to the DegT/DnrJ/EryC1 family.</text>
</comment>
<proteinExistence type="inferred from homology"/>
<evidence type="ECO:0000256" key="2">
    <source>
        <dbReference type="ARBA" id="ARBA00037999"/>
    </source>
</evidence>
<gene>
    <name evidence="4" type="ORF">LYSBPC_09450</name>
</gene>
<dbReference type="EMBL" id="BRZA01000001">
    <property type="protein sequence ID" value="GLC87818.1"/>
    <property type="molecule type" value="Genomic_DNA"/>
</dbReference>
<name>A0ABQ5NHP4_9BACI</name>
<dbReference type="SUPFAM" id="SSF53383">
    <property type="entry name" value="PLP-dependent transferases"/>
    <property type="match status" value="1"/>
</dbReference>
<protein>
    <submittedName>
        <fullName evidence="4">Aminotransferase DegT</fullName>
    </submittedName>
</protein>
<dbReference type="Proteomes" id="UP001065593">
    <property type="component" value="Unassembled WGS sequence"/>
</dbReference>
<dbReference type="Pfam" id="PF01041">
    <property type="entry name" value="DegT_DnrJ_EryC1"/>
    <property type="match status" value="1"/>
</dbReference>
<dbReference type="InterPro" id="IPR015424">
    <property type="entry name" value="PyrdxlP-dep_Trfase"/>
</dbReference>
<keyword evidence="4" id="KW-0808">Transferase</keyword>
<dbReference type="PANTHER" id="PTHR30244:SF9">
    <property type="entry name" value="PROTEIN RV3402C"/>
    <property type="match status" value="1"/>
</dbReference>
<dbReference type="PIRSF" id="PIRSF000390">
    <property type="entry name" value="PLP_StrS"/>
    <property type="match status" value="1"/>
</dbReference>
<dbReference type="Gene3D" id="3.40.640.10">
    <property type="entry name" value="Type I PLP-dependent aspartate aminotransferase-like (Major domain)"/>
    <property type="match status" value="1"/>
</dbReference>
<comment type="caution">
    <text evidence="4">The sequence shown here is derived from an EMBL/GenBank/DDBJ whole genome shotgun (WGS) entry which is preliminary data.</text>
</comment>
<evidence type="ECO:0000256" key="1">
    <source>
        <dbReference type="ARBA" id="ARBA00022898"/>
    </source>
</evidence>
<keyword evidence="4" id="KW-0032">Aminotransferase</keyword>
<dbReference type="RefSeq" id="WP_264987533.1">
    <property type="nucleotide sequence ID" value="NZ_BRZA01000001.1"/>
</dbReference>
<dbReference type="InterPro" id="IPR015421">
    <property type="entry name" value="PyrdxlP-dep_Trfase_major"/>
</dbReference>
<organism evidence="4 5">
    <name type="scientific">Lysinibacillus piscis</name>
    <dbReference type="NCBI Taxonomy" id="2518931"/>
    <lineage>
        <taxon>Bacteria</taxon>
        <taxon>Bacillati</taxon>
        <taxon>Bacillota</taxon>
        <taxon>Bacilli</taxon>
        <taxon>Bacillales</taxon>
        <taxon>Bacillaceae</taxon>
        <taxon>Lysinibacillus</taxon>
    </lineage>
</organism>
<keyword evidence="1 3" id="KW-0663">Pyridoxal phosphate</keyword>
<sequence>MITVTKPFLPPIEEYEEKIKQIWGNVWLTNDGPYVRELEQKLVEKLGVPALHFVGNGTLALQLAIKALDLKGEIITTPFSFVATTTAIMWENCIPVYVDICKDSLCIDANKIEEAITENTVAILATHVYGIPCDVERIEEIAKKHNLKVIYDAAHAFGVKYKGKSILSYGDISTLSFHATKLFHTIEGGGIINNIGLEVNKKIQLLRKFGFEGEDYIHPGINARNTEFHAAMGICNLKYVDKIIEKRKEIYNQYNLLLTSKIRMNFKLSEVEYNYSYFPVLFKNEDILIKVVNVLKNNKIEVRRYFYPSLNKLPYLDKKIDCPNAEDISKKILCLPVYNELSEHDIKHIAELINFTIEKE</sequence>
<dbReference type="GO" id="GO:0008483">
    <property type="term" value="F:transaminase activity"/>
    <property type="evidence" value="ECO:0007669"/>
    <property type="project" value="UniProtKB-KW"/>
</dbReference>
<reference evidence="4" key="1">
    <citation type="submission" date="2022-08" db="EMBL/GenBank/DDBJ databases">
        <title>Draft genome sequence of Lysinibacillus sp. strain KH24.</title>
        <authorList>
            <person name="Kanbe H."/>
            <person name="Itoh H."/>
        </authorList>
    </citation>
    <scope>NUCLEOTIDE SEQUENCE</scope>
    <source>
        <strain evidence="4">KH24</strain>
    </source>
</reference>
<keyword evidence="5" id="KW-1185">Reference proteome</keyword>
<accession>A0ABQ5NHP4</accession>
<dbReference type="PANTHER" id="PTHR30244">
    <property type="entry name" value="TRANSAMINASE"/>
    <property type="match status" value="1"/>
</dbReference>
<evidence type="ECO:0000313" key="5">
    <source>
        <dbReference type="Proteomes" id="UP001065593"/>
    </source>
</evidence>